<keyword evidence="4" id="KW-1185">Reference proteome</keyword>
<dbReference type="GO" id="GO:0003697">
    <property type="term" value="F:single-stranded DNA binding"/>
    <property type="evidence" value="ECO:0007669"/>
    <property type="project" value="InterPro"/>
</dbReference>
<dbReference type="GO" id="GO:0006301">
    <property type="term" value="P:DNA damage tolerance"/>
    <property type="evidence" value="ECO:0007669"/>
    <property type="project" value="InterPro"/>
</dbReference>
<feature type="domain" description="SAP" evidence="2">
    <location>
        <begin position="47"/>
        <end position="81"/>
    </location>
</feature>
<dbReference type="PROSITE" id="PS50800">
    <property type="entry name" value="SAP"/>
    <property type="match status" value="1"/>
</dbReference>
<evidence type="ECO:0000313" key="3">
    <source>
        <dbReference type="EMBL" id="PHH77906.1"/>
    </source>
</evidence>
<sequence length="199" mass="21402">MKEWQVFTHLETCPGPSSSTTPPVRTPRTLNPPATAKPPDRLPALNYSILKDAALRKKMTELGISSSGSRALLERRHREWLTLWNANCDASRPKKRSLLLQDLELWERTQGANARVVSAAAVKDKDFDTLGWAAKHDSSFKSLIASARKSKAEATSRAEAEDKGEEQAGPASGGNSSGSSLSPPDASHVGVPAEGCLDS</sequence>
<feature type="compositionally biased region" description="Low complexity" evidence="1">
    <location>
        <begin position="12"/>
        <end position="33"/>
    </location>
</feature>
<dbReference type="PANTHER" id="PTHR14134">
    <property type="entry name" value="E3 UBIQUITIN-PROTEIN LIGASE RAD18"/>
    <property type="match status" value="1"/>
</dbReference>
<dbReference type="InterPro" id="IPR039577">
    <property type="entry name" value="Rad18"/>
</dbReference>
<evidence type="ECO:0000259" key="2">
    <source>
        <dbReference type="PROSITE" id="PS50800"/>
    </source>
</evidence>
<dbReference type="STRING" id="2004952.A0A2C5ZD12"/>
<proteinExistence type="predicted"/>
<comment type="caution">
    <text evidence="3">The sequence shown here is derived from an EMBL/GenBank/DDBJ whole genome shotgun (WGS) entry which is preliminary data.</text>
</comment>
<dbReference type="OrthoDB" id="9049620at2759"/>
<dbReference type="PANTHER" id="PTHR14134:SF2">
    <property type="entry name" value="E3 UBIQUITIN-PROTEIN LIGASE RAD18"/>
    <property type="match status" value="1"/>
</dbReference>
<evidence type="ECO:0000313" key="4">
    <source>
        <dbReference type="Proteomes" id="UP000226431"/>
    </source>
</evidence>
<dbReference type="SMART" id="SM00513">
    <property type="entry name" value="SAP"/>
    <property type="match status" value="1"/>
</dbReference>
<dbReference type="AlphaFoldDB" id="A0A2C5ZD12"/>
<dbReference type="InterPro" id="IPR003034">
    <property type="entry name" value="SAP_dom"/>
</dbReference>
<feature type="region of interest" description="Disordered" evidence="1">
    <location>
        <begin position="10"/>
        <end position="42"/>
    </location>
</feature>
<gene>
    <name evidence="3" type="ORF">CDD80_7588</name>
</gene>
<reference evidence="3 4" key="1">
    <citation type="submission" date="2017-06" db="EMBL/GenBank/DDBJ databases">
        <title>Ant-infecting Ophiocordyceps genomes reveal a high diversity of potential behavioral manipulation genes and a possible major role for enterotoxins.</title>
        <authorList>
            <person name="De Bekker C."/>
            <person name="Evans H.C."/>
            <person name="Brachmann A."/>
            <person name="Hughes D.P."/>
        </authorList>
    </citation>
    <scope>NUCLEOTIDE SEQUENCE [LARGE SCALE GENOMIC DNA]</scope>
    <source>
        <strain evidence="3 4">Map16</strain>
    </source>
</reference>
<feature type="region of interest" description="Disordered" evidence="1">
    <location>
        <begin position="151"/>
        <end position="199"/>
    </location>
</feature>
<feature type="compositionally biased region" description="Low complexity" evidence="1">
    <location>
        <begin position="177"/>
        <end position="187"/>
    </location>
</feature>
<dbReference type="GO" id="GO:0097505">
    <property type="term" value="C:Rad6-Rad18 complex"/>
    <property type="evidence" value="ECO:0007669"/>
    <property type="project" value="TreeGrafter"/>
</dbReference>
<evidence type="ECO:0000256" key="1">
    <source>
        <dbReference type="SAM" id="MobiDB-lite"/>
    </source>
</evidence>
<protein>
    <recommendedName>
        <fullName evidence="2">SAP domain-containing protein</fullName>
    </recommendedName>
</protein>
<feature type="compositionally biased region" description="Basic and acidic residues" evidence="1">
    <location>
        <begin position="151"/>
        <end position="161"/>
    </location>
</feature>
<dbReference type="GO" id="GO:0061630">
    <property type="term" value="F:ubiquitin protein ligase activity"/>
    <property type="evidence" value="ECO:0007669"/>
    <property type="project" value="InterPro"/>
</dbReference>
<dbReference type="GO" id="GO:0006513">
    <property type="term" value="P:protein monoubiquitination"/>
    <property type="evidence" value="ECO:0007669"/>
    <property type="project" value="InterPro"/>
</dbReference>
<name>A0A2C5ZD12_9HYPO</name>
<organism evidence="3 4">
    <name type="scientific">Ophiocordyceps camponoti-rufipedis</name>
    <dbReference type="NCBI Taxonomy" id="2004952"/>
    <lineage>
        <taxon>Eukaryota</taxon>
        <taxon>Fungi</taxon>
        <taxon>Dikarya</taxon>
        <taxon>Ascomycota</taxon>
        <taxon>Pezizomycotina</taxon>
        <taxon>Sordariomycetes</taxon>
        <taxon>Hypocreomycetidae</taxon>
        <taxon>Hypocreales</taxon>
        <taxon>Ophiocordycipitaceae</taxon>
        <taxon>Ophiocordyceps</taxon>
    </lineage>
</organism>
<dbReference type="GO" id="GO:0005634">
    <property type="term" value="C:nucleus"/>
    <property type="evidence" value="ECO:0007669"/>
    <property type="project" value="TreeGrafter"/>
</dbReference>
<accession>A0A2C5ZD12</accession>
<dbReference type="EMBL" id="NJES01000099">
    <property type="protein sequence ID" value="PHH77906.1"/>
    <property type="molecule type" value="Genomic_DNA"/>
</dbReference>
<dbReference type="Proteomes" id="UP000226431">
    <property type="component" value="Unassembled WGS sequence"/>
</dbReference>